<comment type="caution">
    <text evidence="14">The sequence shown here is derived from an EMBL/GenBank/DDBJ whole genome shotgun (WGS) entry which is preliminary data.</text>
</comment>
<dbReference type="InterPro" id="IPR001645">
    <property type="entry name" value="Folylpolyglutamate_synth"/>
</dbReference>
<dbReference type="GO" id="GO:0008841">
    <property type="term" value="F:dihydrofolate synthase activity"/>
    <property type="evidence" value="ECO:0007669"/>
    <property type="project" value="TreeGrafter"/>
</dbReference>
<name>A0A7W8HD33_9FIRM</name>
<dbReference type="GO" id="GO:0005829">
    <property type="term" value="C:cytosol"/>
    <property type="evidence" value="ECO:0007669"/>
    <property type="project" value="TreeGrafter"/>
</dbReference>
<gene>
    <name evidence="14" type="ORF">HNP82_003349</name>
</gene>
<evidence type="ECO:0000256" key="10">
    <source>
        <dbReference type="ARBA" id="ARBA00047493"/>
    </source>
</evidence>
<keyword evidence="6 11" id="KW-0547">Nucleotide-binding</keyword>
<evidence type="ECO:0000313" key="15">
    <source>
        <dbReference type="Proteomes" id="UP000543642"/>
    </source>
</evidence>
<comment type="cofactor">
    <cofactor evidence="1">
        <name>Mg(2+)</name>
        <dbReference type="ChEBI" id="CHEBI:18420"/>
    </cofactor>
</comment>
<dbReference type="RefSeq" id="WP_183776508.1">
    <property type="nucleotide sequence ID" value="NZ_CAWVEG010000174.1"/>
</dbReference>
<dbReference type="PIRSF" id="PIRSF001563">
    <property type="entry name" value="Folylpolyglu_synth"/>
    <property type="match status" value="1"/>
</dbReference>
<evidence type="ECO:0000256" key="4">
    <source>
        <dbReference type="ARBA" id="ARBA00022598"/>
    </source>
</evidence>
<comment type="similarity">
    <text evidence="2 11">Belongs to the folylpolyglutamate synthase family.</text>
</comment>
<dbReference type="Pfam" id="PF02875">
    <property type="entry name" value="Mur_ligase_C"/>
    <property type="match status" value="1"/>
</dbReference>
<evidence type="ECO:0000256" key="3">
    <source>
        <dbReference type="ARBA" id="ARBA00013025"/>
    </source>
</evidence>
<dbReference type="PANTHER" id="PTHR11136:SF0">
    <property type="entry name" value="DIHYDROFOLATE SYNTHETASE-RELATED"/>
    <property type="match status" value="1"/>
</dbReference>
<dbReference type="EC" id="6.3.2.17" evidence="3"/>
<keyword evidence="5" id="KW-0479">Metal-binding</keyword>
<dbReference type="InterPro" id="IPR036565">
    <property type="entry name" value="Mur-like_cat_sf"/>
</dbReference>
<dbReference type="InterPro" id="IPR036615">
    <property type="entry name" value="Mur_ligase_C_dom_sf"/>
</dbReference>
<keyword evidence="15" id="KW-1185">Reference proteome</keyword>
<dbReference type="Pfam" id="PF08245">
    <property type="entry name" value="Mur_ligase_M"/>
    <property type="match status" value="1"/>
</dbReference>
<evidence type="ECO:0000313" key="14">
    <source>
        <dbReference type="EMBL" id="MBB5266192.1"/>
    </source>
</evidence>
<evidence type="ECO:0000256" key="11">
    <source>
        <dbReference type="PIRNR" id="PIRNR001563"/>
    </source>
</evidence>
<dbReference type="EMBL" id="JACHFW010000021">
    <property type="protein sequence ID" value="MBB5266192.1"/>
    <property type="molecule type" value="Genomic_DNA"/>
</dbReference>
<dbReference type="GO" id="GO:0046872">
    <property type="term" value="F:metal ion binding"/>
    <property type="evidence" value="ECO:0007669"/>
    <property type="project" value="UniProtKB-KW"/>
</dbReference>
<organism evidence="14 15">
    <name type="scientific">Catenibacillus scindens</name>
    <dbReference type="NCBI Taxonomy" id="673271"/>
    <lineage>
        <taxon>Bacteria</taxon>
        <taxon>Bacillati</taxon>
        <taxon>Bacillota</taxon>
        <taxon>Clostridia</taxon>
        <taxon>Lachnospirales</taxon>
        <taxon>Lachnospiraceae</taxon>
        <taxon>Catenibacillus</taxon>
    </lineage>
</organism>
<evidence type="ECO:0000259" key="12">
    <source>
        <dbReference type="Pfam" id="PF02875"/>
    </source>
</evidence>
<evidence type="ECO:0000256" key="6">
    <source>
        <dbReference type="ARBA" id="ARBA00022741"/>
    </source>
</evidence>
<feature type="domain" description="Mur ligase C-terminal" evidence="12">
    <location>
        <begin position="299"/>
        <end position="419"/>
    </location>
</feature>
<evidence type="ECO:0000256" key="5">
    <source>
        <dbReference type="ARBA" id="ARBA00022723"/>
    </source>
</evidence>
<dbReference type="GO" id="GO:0004326">
    <property type="term" value="F:tetrahydrofolylpolyglutamate synthase activity"/>
    <property type="evidence" value="ECO:0007669"/>
    <property type="project" value="UniProtKB-EC"/>
</dbReference>
<sequence>MTYHEIVDYLYHLPRFTKGGHMENVKKLEKALGNPQDSFRYIHVAGTNGKGSVCAYIEHCLRLCHQKTGLFTSPHLVKVNERIRICGQEISDEDFVRIFHVVEAAVWREQDNGVETPSFFEYIYLMAMVYFEEQNIDFGIIEAGMGGRTDFTNAVEHPVLAVITAIGMDHVPLLGTNLEEIAREKSGIIKAGVPLVCAPQKAEAFRVLSERAGELGVTSVFLEKKNIEIISHNGKNIDFSVECGYDDTYNITLHTPAVYQCENAALALAALKLLWENLRYPGDFEKIVTRGISETRWPGRMEELAPDFYVDGAHNVDGAKALAQTLRRGFAGQPIYLVFAVAGDKDYEEMIRELVQIPELKGVIVTEIENGRRCALDKVVNVFKKNWNGMVRSTYNIKEAVKIGLLMRQGQGIVCCAGSLYLVGSIKEFTGGNSDDKL</sequence>
<protein>
    <recommendedName>
        <fullName evidence="3">tetrahydrofolate synthase</fullName>
        <ecNumber evidence="3">6.3.2.17</ecNumber>
    </recommendedName>
    <alternativeName>
        <fullName evidence="9">Tetrahydrofolylpolyglutamate synthase</fullName>
    </alternativeName>
</protein>
<proteinExistence type="inferred from homology"/>
<reference evidence="14 15" key="1">
    <citation type="submission" date="2020-08" db="EMBL/GenBank/DDBJ databases">
        <title>Genomic Encyclopedia of Type Strains, Phase IV (KMG-IV): sequencing the most valuable type-strain genomes for metagenomic binning, comparative biology and taxonomic classification.</title>
        <authorList>
            <person name="Goeker M."/>
        </authorList>
    </citation>
    <scope>NUCLEOTIDE SEQUENCE [LARGE SCALE GENOMIC DNA]</scope>
    <source>
        <strain evidence="14 15">DSM 106146</strain>
    </source>
</reference>
<dbReference type="AlphaFoldDB" id="A0A7W8HD33"/>
<keyword evidence="7 11" id="KW-0067">ATP-binding</keyword>
<evidence type="ECO:0000259" key="13">
    <source>
        <dbReference type="Pfam" id="PF08245"/>
    </source>
</evidence>
<evidence type="ECO:0000256" key="1">
    <source>
        <dbReference type="ARBA" id="ARBA00001946"/>
    </source>
</evidence>
<comment type="catalytic activity">
    <reaction evidence="10">
        <text>(6S)-5,6,7,8-tetrahydrofolyl-(gamma-L-Glu)(n) + L-glutamate + ATP = (6S)-5,6,7,8-tetrahydrofolyl-(gamma-L-Glu)(n+1) + ADP + phosphate + H(+)</text>
        <dbReference type="Rhea" id="RHEA:10580"/>
        <dbReference type="Rhea" id="RHEA-COMP:14738"/>
        <dbReference type="Rhea" id="RHEA-COMP:14740"/>
        <dbReference type="ChEBI" id="CHEBI:15378"/>
        <dbReference type="ChEBI" id="CHEBI:29985"/>
        <dbReference type="ChEBI" id="CHEBI:30616"/>
        <dbReference type="ChEBI" id="CHEBI:43474"/>
        <dbReference type="ChEBI" id="CHEBI:141005"/>
        <dbReference type="ChEBI" id="CHEBI:456216"/>
        <dbReference type="EC" id="6.3.2.17"/>
    </reaction>
</comment>
<feature type="domain" description="Mur ligase central" evidence="13">
    <location>
        <begin position="44"/>
        <end position="270"/>
    </location>
</feature>
<accession>A0A7W8HD33</accession>
<dbReference type="Proteomes" id="UP000543642">
    <property type="component" value="Unassembled WGS sequence"/>
</dbReference>
<dbReference type="InterPro" id="IPR013221">
    <property type="entry name" value="Mur_ligase_cen"/>
</dbReference>
<dbReference type="Gene3D" id="3.40.1190.10">
    <property type="entry name" value="Mur-like, catalytic domain"/>
    <property type="match status" value="1"/>
</dbReference>
<evidence type="ECO:0000256" key="2">
    <source>
        <dbReference type="ARBA" id="ARBA00008276"/>
    </source>
</evidence>
<dbReference type="Gene3D" id="3.90.190.20">
    <property type="entry name" value="Mur ligase, C-terminal domain"/>
    <property type="match status" value="1"/>
</dbReference>
<dbReference type="FunFam" id="3.40.1190.10:FF:000011">
    <property type="entry name" value="Folylpolyglutamate synthase/dihydrofolate synthase"/>
    <property type="match status" value="1"/>
</dbReference>
<evidence type="ECO:0000256" key="7">
    <source>
        <dbReference type="ARBA" id="ARBA00022840"/>
    </source>
</evidence>
<dbReference type="PANTHER" id="PTHR11136">
    <property type="entry name" value="FOLYLPOLYGLUTAMATE SYNTHASE-RELATED"/>
    <property type="match status" value="1"/>
</dbReference>
<keyword evidence="4 11" id="KW-0436">Ligase</keyword>
<dbReference type="NCBIfam" id="TIGR01499">
    <property type="entry name" value="folC"/>
    <property type="match status" value="1"/>
</dbReference>
<dbReference type="GO" id="GO:0005524">
    <property type="term" value="F:ATP binding"/>
    <property type="evidence" value="ECO:0007669"/>
    <property type="project" value="UniProtKB-KW"/>
</dbReference>
<dbReference type="SUPFAM" id="SSF53623">
    <property type="entry name" value="MurD-like peptide ligases, catalytic domain"/>
    <property type="match status" value="1"/>
</dbReference>
<dbReference type="InterPro" id="IPR004101">
    <property type="entry name" value="Mur_ligase_C"/>
</dbReference>
<evidence type="ECO:0000256" key="9">
    <source>
        <dbReference type="ARBA" id="ARBA00030592"/>
    </source>
</evidence>
<keyword evidence="8" id="KW-0460">Magnesium</keyword>
<dbReference type="SUPFAM" id="SSF53244">
    <property type="entry name" value="MurD-like peptide ligases, peptide-binding domain"/>
    <property type="match status" value="1"/>
</dbReference>
<evidence type="ECO:0000256" key="8">
    <source>
        <dbReference type="ARBA" id="ARBA00022842"/>
    </source>
</evidence>